<feature type="region of interest" description="Disordered" evidence="14">
    <location>
        <begin position="25"/>
        <end position="44"/>
    </location>
</feature>
<dbReference type="Pfam" id="PF04088">
    <property type="entry name" value="Peroxin-13_N"/>
    <property type="match status" value="1"/>
</dbReference>
<evidence type="ECO:0000313" key="16">
    <source>
        <dbReference type="EMBL" id="KOC70222.1"/>
    </source>
</evidence>
<evidence type="ECO:0000256" key="13">
    <source>
        <dbReference type="PROSITE-ProRule" id="PRU00192"/>
    </source>
</evidence>
<dbReference type="InterPro" id="IPR035463">
    <property type="entry name" value="Pex13"/>
</dbReference>
<accession>A0A0L7RGW8</accession>
<dbReference type="Proteomes" id="UP000053825">
    <property type="component" value="Unassembled WGS sequence"/>
</dbReference>
<protein>
    <recommendedName>
        <fullName evidence="11">Peroxisomal membrane protein PEX13</fullName>
    </recommendedName>
    <alternativeName>
        <fullName evidence="10">Peroxin-13</fullName>
    </alternativeName>
</protein>
<dbReference type="Gene3D" id="2.30.30.40">
    <property type="entry name" value="SH3 Domains"/>
    <property type="match status" value="1"/>
</dbReference>
<dbReference type="InterPro" id="IPR036028">
    <property type="entry name" value="SH3-like_dom_sf"/>
</dbReference>
<reference evidence="16 17" key="1">
    <citation type="submission" date="2015-07" db="EMBL/GenBank/DDBJ databases">
        <title>The genome of Habropoda laboriosa.</title>
        <authorList>
            <person name="Pan H."/>
            <person name="Kapheim K."/>
        </authorList>
    </citation>
    <scope>NUCLEOTIDE SEQUENCE [LARGE SCALE GENOMIC DNA]</scope>
    <source>
        <strain evidence="16">0110345459</strain>
    </source>
</reference>
<keyword evidence="6" id="KW-1133">Transmembrane helix</keyword>
<comment type="subcellular location">
    <subcellularLocation>
        <location evidence="12">Peroxisome membrane</location>
    </subcellularLocation>
</comment>
<feature type="compositionally biased region" description="Polar residues" evidence="14">
    <location>
        <begin position="349"/>
        <end position="376"/>
    </location>
</feature>
<dbReference type="GO" id="GO:0016560">
    <property type="term" value="P:protein import into peroxisome matrix, docking"/>
    <property type="evidence" value="ECO:0007669"/>
    <property type="project" value="InterPro"/>
</dbReference>
<dbReference type="GO" id="GO:0005778">
    <property type="term" value="C:peroxisomal membrane"/>
    <property type="evidence" value="ECO:0007669"/>
    <property type="project" value="UniProtKB-SubCell"/>
</dbReference>
<dbReference type="AlphaFoldDB" id="A0A0L7RGW8"/>
<dbReference type="GO" id="GO:1990429">
    <property type="term" value="C:peroxisomal importomer complex"/>
    <property type="evidence" value="ECO:0007669"/>
    <property type="project" value="TreeGrafter"/>
</dbReference>
<name>A0A0L7RGW8_9HYME</name>
<evidence type="ECO:0000256" key="12">
    <source>
        <dbReference type="ARBA" id="ARBA00046271"/>
    </source>
</evidence>
<dbReference type="PANTHER" id="PTHR19332:SF1">
    <property type="entry name" value="PEROXISOMAL MEMBRANE PROTEIN PEX13"/>
    <property type="match status" value="1"/>
</dbReference>
<dbReference type="InterPro" id="IPR007223">
    <property type="entry name" value="Peroxin-13_N"/>
</dbReference>
<keyword evidence="2 13" id="KW-0728">SH3 domain</keyword>
<proteinExistence type="inferred from homology"/>
<gene>
    <name evidence="16" type="ORF">WH47_08568</name>
</gene>
<keyword evidence="7" id="KW-0811">Translocation</keyword>
<evidence type="ECO:0000256" key="11">
    <source>
        <dbReference type="ARBA" id="ARBA00034535"/>
    </source>
</evidence>
<dbReference type="Pfam" id="PF14604">
    <property type="entry name" value="SH3_9"/>
    <property type="match status" value="1"/>
</dbReference>
<dbReference type="PANTHER" id="PTHR19332">
    <property type="entry name" value="PEROXISOMAL MEMBRANE PROTEIN PEX13"/>
    <property type="match status" value="1"/>
</dbReference>
<comment type="similarity">
    <text evidence="1">Belongs to the peroxin-13 family.</text>
</comment>
<evidence type="ECO:0000256" key="10">
    <source>
        <dbReference type="ARBA" id="ARBA00029693"/>
    </source>
</evidence>
<dbReference type="InterPro" id="IPR001452">
    <property type="entry name" value="SH3_domain"/>
</dbReference>
<organism evidence="16 17">
    <name type="scientific">Habropoda laboriosa</name>
    <dbReference type="NCBI Taxonomy" id="597456"/>
    <lineage>
        <taxon>Eukaryota</taxon>
        <taxon>Metazoa</taxon>
        <taxon>Ecdysozoa</taxon>
        <taxon>Arthropoda</taxon>
        <taxon>Hexapoda</taxon>
        <taxon>Insecta</taxon>
        <taxon>Pterygota</taxon>
        <taxon>Neoptera</taxon>
        <taxon>Endopterygota</taxon>
        <taxon>Hymenoptera</taxon>
        <taxon>Apocrita</taxon>
        <taxon>Aculeata</taxon>
        <taxon>Apoidea</taxon>
        <taxon>Anthophila</taxon>
        <taxon>Apidae</taxon>
        <taxon>Habropoda</taxon>
    </lineage>
</organism>
<evidence type="ECO:0000256" key="5">
    <source>
        <dbReference type="ARBA" id="ARBA00022927"/>
    </source>
</evidence>
<sequence length="376" mass="42195">MAPERTSGLNVNHLKNVPNILTSIPSAPSPFPSSNVQSGNPPPLPPRRAVQNYSEFTNNQPFGSNYYGGYGFGYGNQYRGLNGYGGYGGFSSFGPYSNYNNYGTFSGHSGDSESRFYQYVEESTRPTFQLIETVLHTFSSMTMLLESTYFALTNSFKAILSVAENFGKLRSTINQLFSTFALIRFIKWLYRKIIRSTGFQDQNSINDKLWDKSLSKIGGENVHNSSFWSGFLVLSVFFVIPYMIHKISSNIKQMQMKGSDPKEWHQCEEPAYIATVLYDFVASNNDELSVKAGQKVCLAPRSLQPKNLPGWCRATDNINVGLIPYNYVKVIGQLKKVKKNNEISPLNGDKSSTSENQHCSNKTNFDTVKNNETTEN</sequence>
<dbReference type="OrthoDB" id="10037838at2759"/>
<feature type="region of interest" description="Disordered" evidence="14">
    <location>
        <begin position="343"/>
        <end position="376"/>
    </location>
</feature>
<keyword evidence="4" id="KW-0812">Transmembrane</keyword>
<evidence type="ECO:0000256" key="2">
    <source>
        <dbReference type="ARBA" id="ARBA00022443"/>
    </source>
</evidence>
<keyword evidence="17" id="KW-1185">Reference proteome</keyword>
<dbReference type="SUPFAM" id="SSF50044">
    <property type="entry name" value="SH3-domain"/>
    <property type="match status" value="1"/>
</dbReference>
<evidence type="ECO:0000256" key="1">
    <source>
        <dbReference type="ARBA" id="ARBA00006033"/>
    </source>
</evidence>
<evidence type="ECO:0000256" key="8">
    <source>
        <dbReference type="ARBA" id="ARBA00023136"/>
    </source>
</evidence>
<evidence type="ECO:0000256" key="7">
    <source>
        <dbReference type="ARBA" id="ARBA00023010"/>
    </source>
</evidence>
<dbReference type="SMART" id="SM00326">
    <property type="entry name" value="SH3"/>
    <property type="match status" value="1"/>
</dbReference>
<dbReference type="PROSITE" id="PS50002">
    <property type="entry name" value="SH3"/>
    <property type="match status" value="1"/>
</dbReference>
<dbReference type="EMBL" id="KQ414592">
    <property type="protein sequence ID" value="KOC70222.1"/>
    <property type="molecule type" value="Genomic_DNA"/>
</dbReference>
<evidence type="ECO:0000256" key="9">
    <source>
        <dbReference type="ARBA" id="ARBA00023140"/>
    </source>
</evidence>
<dbReference type="CDD" id="cd11864">
    <property type="entry name" value="SH3_PEX13_eumet"/>
    <property type="match status" value="1"/>
</dbReference>
<evidence type="ECO:0000256" key="3">
    <source>
        <dbReference type="ARBA" id="ARBA00022448"/>
    </source>
</evidence>
<keyword evidence="8" id="KW-0472">Membrane</keyword>
<evidence type="ECO:0000313" key="17">
    <source>
        <dbReference type="Proteomes" id="UP000053825"/>
    </source>
</evidence>
<dbReference type="STRING" id="597456.A0A0L7RGW8"/>
<evidence type="ECO:0000256" key="4">
    <source>
        <dbReference type="ARBA" id="ARBA00022692"/>
    </source>
</evidence>
<feature type="domain" description="SH3" evidence="15">
    <location>
        <begin position="269"/>
        <end position="333"/>
    </location>
</feature>
<evidence type="ECO:0000259" key="15">
    <source>
        <dbReference type="PROSITE" id="PS50002"/>
    </source>
</evidence>
<keyword evidence="3" id="KW-0813">Transport</keyword>
<keyword evidence="9" id="KW-0576">Peroxisome</keyword>
<evidence type="ECO:0000256" key="6">
    <source>
        <dbReference type="ARBA" id="ARBA00022989"/>
    </source>
</evidence>
<keyword evidence="5" id="KW-0653">Protein transport</keyword>
<evidence type="ECO:0000256" key="14">
    <source>
        <dbReference type="SAM" id="MobiDB-lite"/>
    </source>
</evidence>